<proteinExistence type="predicted"/>
<keyword evidence="1" id="KW-1133">Transmembrane helix</keyword>
<feature type="transmembrane region" description="Helical" evidence="1">
    <location>
        <begin position="6"/>
        <end position="26"/>
    </location>
</feature>
<evidence type="ECO:0000313" key="3">
    <source>
        <dbReference type="Proteomes" id="UP001165395"/>
    </source>
</evidence>
<keyword evidence="1" id="KW-0812">Transmembrane</keyword>
<protein>
    <recommendedName>
        <fullName evidence="4">Lysis protein</fullName>
    </recommendedName>
</protein>
<dbReference type="Proteomes" id="UP001165395">
    <property type="component" value="Unassembled WGS sequence"/>
</dbReference>
<dbReference type="EMBL" id="JAJBZT010000006">
    <property type="protein sequence ID" value="MCB6184305.1"/>
    <property type="molecule type" value="Genomic_DNA"/>
</dbReference>
<name>A0ABS8D7Y7_9NEIS</name>
<gene>
    <name evidence="2" type="ORF">LIN78_12190</name>
</gene>
<keyword evidence="3" id="KW-1185">Reference proteome</keyword>
<sequence length="140" mass="15598">MNLIPAPYRWAVIGLLMLAVAIVAYLKGASAVMTEWELTDAKAYAAEMQRFKTQQENTNVTINQLQQDRTDISNRLQSALVSLHNRPSRMPETARAHIKGTAGSELSREDASFLVGESARADRLQAALKACYQYADDLQR</sequence>
<organism evidence="2 3">
    <name type="scientific">Leeia speluncae</name>
    <dbReference type="NCBI Taxonomy" id="2884804"/>
    <lineage>
        <taxon>Bacteria</taxon>
        <taxon>Pseudomonadati</taxon>
        <taxon>Pseudomonadota</taxon>
        <taxon>Betaproteobacteria</taxon>
        <taxon>Neisseriales</taxon>
        <taxon>Leeiaceae</taxon>
        <taxon>Leeia</taxon>
    </lineage>
</organism>
<accession>A0ABS8D7Y7</accession>
<dbReference type="RefSeq" id="WP_227181116.1">
    <property type="nucleotide sequence ID" value="NZ_JAJBZT010000006.1"/>
</dbReference>
<comment type="caution">
    <text evidence="2">The sequence shown here is derived from an EMBL/GenBank/DDBJ whole genome shotgun (WGS) entry which is preliminary data.</text>
</comment>
<reference evidence="2" key="1">
    <citation type="submission" date="2021-10" db="EMBL/GenBank/DDBJ databases">
        <title>The complete genome sequence of Leeia sp. TBRC 13508.</title>
        <authorList>
            <person name="Charoenyingcharoen P."/>
            <person name="Yukphan P."/>
        </authorList>
    </citation>
    <scope>NUCLEOTIDE SEQUENCE</scope>
    <source>
        <strain evidence="2">TBRC 13508</strain>
    </source>
</reference>
<evidence type="ECO:0000313" key="2">
    <source>
        <dbReference type="EMBL" id="MCB6184305.1"/>
    </source>
</evidence>
<evidence type="ECO:0008006" key="4">
    <source>
        <dbReference type="Google" id="ProtNLM"/>
    </source>
</evidence>
<keyword evidence="1" id="KW-0472">Membrane</keyword>
<evidence type="ECO:0000256" key="1">
    <source>
        <dbReference type="SAM" id="Phobius"/>
    </source>
</evidence>